<reference evidence="2" key="1">
    <citation type="journal article" date="2019" name="Int. J. Syst. Evol. Microbiol.">
        <title>The Global Catalogue of Microorganisms (GCM) 10K type strain sequencing project: providing services to taxonomists for standard genome sequencing and annotation.</title>
        <authorList>
            <consortium name="The Broad Institute Genomics Platform"/>
            <consortium name="The Broad Institute Genome Sequencing Center for Infectious Disease"/>
            <person name="Wu L."/>
            <person name="Ma J."/>
        </authorList>
    </citation>
    <scope>NUCLEOTIDE SEQUENCE [LARGE SCALE GENOMIC DNA]</scope>
    <source>
        <strain evidence="2">JCM 16026</strain>
    </source>
</reference>
<organism evidence="1 2">
    <name type="scientific">Agrococcus versicolor</name>
    <dbReference type="NCBI Taxonomy" id="501482"/>
    <lineage>
        <taxon>Bacteria</taxon>
        <taxon>Bacillati</taxon>
        <taxon>Actinomycetota</taxon>
        <taxon>Actinomycetes</taxon>
        <taxon>Micrococcales</taxon>
        <taxon>Microbacteriaceae</taxon>
        <taxon>Agrococcus</taxon>
    </lineage>
</organism>
<evidence type="ECO:0000313" key="2">
    <source>
        <dbReference type="Proteomes" id="UP001501599"/>
    </source>
</evidence>
<dbReference type="Proteomes" id="UP001501599">
    <property type="component" value="Unassembled WGS sequence"/>
</dbReference>
<sequence length="111" mass="12528">MPNPNDPTYLDGTRCWIDATDLTALWKCDLCHRVDLHLTREDAEVGARQHHRMSHRGYVIPPALPRPCSLDGCSQLARRNGLCNPHSVAAWRQARRPLEHLTTPTPEEATA</sequence>
<protein>
    <recommendedName>
        <fullName evidence="3">Oxidoreductase</fullName>
    </recommendedName>
</protein>
<dbReference type="RefSeq" id="WP_344341168.1">
    <property type="nucleotide sequence ID" value="NZ_BAAAQT010000005.1"/>
</dbReference>
<evidence type="ECO:0008006" key="3">
    <source>
        <dbReference type="Google" id="ProtNLM"/>
    </source>
</evidence>
<proteinExistence type="predicted"/>
<name>A0ABP5MCV4_9MICO</name>
<gene>
    <name evidence="1" type="ORF">GCM10009846_10350</name>
</gene>
<evidence type="ECO:0000313" key="1">
    <source>
        <dbReference type="EMBL" id="GAA2172432.1"/>
    </source>
</evidence>
<dbReference type="EMBL" id="BAAAQT010000005">
    <property type="protein sequence ID" value="GAA2172432.1"/>
    <property type="molecule type" value="Genomic_DNA"/>
</dbReference>
<keyword evidence="2" id="KW-1185">Reference proteome</keyword>
<comment type="caution">
    <text evidence="1">The sequence shown here is derived from an EMBL/GenBank/DDBJ whole genome shotgun (WGS) entry which is preliminary data.</text>
</comment>
<accession>A0ABP5MCV4</accession>